<dbReference type="KEGG" id="cput:CONPUDRAFT_157686"/>
<dbReference type="EMBL" id="JH711584">
    <property type="protein sequence ID" value="EIW77435.1"/>
    <property type="molecule type" value="Genomic_DNA"/>
</dbReference>
<gene>
    <name evidence="2" type="ORF">CONPUDRAFT_157686</name>
</gene>
<dbReference type="RefSeq" id="XP_007772807.1">
    <property type="nucleotide sequence ID" value="XM_007774617.1"/>
</dbReference>
<accession>A0A5M3MFP3</accession>
<feature type="region of interest" description="Disordered" evidence="1">
    <location>
        <begin position="451"/>
        <end position="543"/>
    </location>
</feature>
<name>A0A5M3MFP3_CONPW</name>
<feature type="region of interest" description="Disordered" evidence="1">
    <location>
        <begin position="196"/>
        <end position="218"/>
    </location>
</feature>
<evidence type="ECO:0000313" key="2">
    <source>
        <dbReference type="EMBL" id="EIW77435.1"/>
    </source>
</evidence>
<feature type="compositionally biased region" description="Low complexity" evidence="1">
    <location>
        <begin position="196"/>
        <end position="207"/>
    </location>
</feature>
<evidence type="ECO:0000256" key="1">
    <source>
        <dbReference type="SAM" id="MobiDB-lite"/>
    </source>
</evidence>
<feature type="compositionally biased region" description="Low complexity" evidence="1">
    <location>
        <begin position="59"/>
        <end position="70"/>
    </location>
</feature>
<protein>
    <submittedName>
        <fullName evidence="2">Uncharacterized protein</fullName>
    </submittedName>
</protein>
<feature type="compositionally biased region" description="Basic and acidic residues" evidence="1">
    <location>
        <begin position="452"/>
        <end position="462"/>
    </location>
</feature>
<dbReference type="Proteomes" id="UP000053558">
    <property type="component" value="Unassembled WGS sequence"/>
</dbReference>
<reference evidence="3" key="1">
    <citation type="journal article" date="2012" name="Science">
        <title>The Paleozoic origin of enzymatic lignin decomposition reconstructed from 31 fungal genomes.</title>
        <authorList>
            <person name="Floudas D."/>
            <person name="Binder M."/>
            <person name="Riley R."/>
            <person name="Barry K."/>
            <person name="Blanchette R.A."/>
            <person name="Henrissat B."/>
            <person name="Martinez A.T."/>
            <person name="Otillar R."/>
            <person name="Spatafora J.W."/>
            <person name="Yadav J.S."/>
            <person name="Aerts A."/>
            <person name="Benoit I."/>
            <person name="Boyd A."/>
            <person name="Carlson A."/>
            <person name="Copeland A."/>
            <person name="Coutinho P.M."/>
            <person name="de Vries R.P."/>
            <person name="Ferreira P."/>
            <person name="Findley K."/>
            <person name="Foster B."/>
            <person name="Gaskell J."/>
            <person name="Glotzer D."/>
            <person name="Gorecki P."/>
            <person name="Heitman J."/>
            <person name="Hesse C."/>
            <person name="Hori C."/>
            <person name="Igarashi K."/>
            <person name="Jurgens J.A."/>
            <person name="Kallen N."/>
            <person name="Kersten P."/>
            <person name="Kohler A."/>
            <person name="Kuees U."/>
            <person name="Kumar T.K.A."/>
            <person name="Kuo A."/>
            <person name="LaButti K."/>
            <person name="Larrondo L.F."/>
            <person name="Lindquist E."/>
            <person name="Ling A."/>
            <person name="Lombard V."/>
            <person name="Lucas S."/>
            <person name="Lundell T."/>
            <person name="Martin R."/>
            <person name="McLaughlin D.J."/>
            <person name="Morgenstern I."/>
            <person name="Morin E."/>
            <person name="Murat C."/>
            <person name="Nagy L.G."/>
            <person name="Nolan M."/>
            <person name="Ohm R.A."/>
            <person name="Patyshakuliyeva A."/>
            <person name="Rokas A."/>
            <person name="Ruiz-Duenas F.J."/>
            <person name="Sabat G."/>
            <person name="Salamov A."/>
            <person name="Samejima M."/>
            <person name="Schmutz J."/>
            <person name="Slot J.C."/>
            <person name="St John F."/>
            <person name="Stenlid J."/>
            <person name="Sun H."/>
            <person name="Sun S."/>
            <person name="Syed K."/>
            <person name="Tsang A."/>
            <person name="Wiebenga A."/>
            <person name="Young D."/>
            <person name="Pisabarro A."/>
            <person name="Eastwood D.C."/>
            <person name="Martin F."/>
            <person name="Cullen D."/>
            <person name="Grigoriev I.V."/>
            <person name="Hibbett D.S."/>
        </authorList>
    </citation>
    <scope>NUCLEOTIDE SEQUENCE [LARGE SCALE GENOMIC DNA]</scope>
    <source>
        <strain evidence="3">RWD-64-598 SS2</strain>
    </source>
</reference>
<feature type="region of interest" description="Disordered" evidence="1">
    <location>
        <begin position="49"/>
        <end position="70"/>
    </location>
</feature>
<keyword evidence="3" id="KW-1185">Reference proteome</keyword>
<organism evidence="2 3">
    <name type="scientific">Coniophora puteana (strain RWD-64-598)</name>
    <name type="common">Brown rot fungus</name>
    <dbReference type="NCBI Taxonomy" id="741705"/>
    <lineage>
        <taxon>Eukaryota</taxon>
        <taxon>Fungi</taxon>
        <taxon>Dikarya</taxon>
        <taxon>Basidiomycota</taxon>
        <taxon>Agaricomycotina</taxon>
        <taxon>Agaricomycetes</taxon>
        <taxon>Agaricomycetidae</taxon>
        <taxon>Boletales</taxon>
        <taxon>Coniophorineae</taxon>
        <taxon>Coniophoraceae</taxon>
        <taxon>Coniophora</taxon>
    </lineage>
</organism>
<sequence length="748" mass="82331">MLCVKGLDGHVGLYFLKKRGAHPWDQEYWFWYDSEDGAPDYIIKLAPNGPFGRKSSKRPSPSSSQQSLQDDLTLTLPLPTPDAGQLVTALVSSAMPITAASQQPTTIVTSATLPPSLPHVAAASTADRCGPPRQLCQEDDCPQMKNTRCPKHRCRTHCIDDGGCRVHRPQDAGQRQRLKARAIGLSMSAPVASIASAGTPSASTSVTPTPPSAAPASLEDDSWFADADLSWLDNIDPSLTPAPYSSSLPQTTPTLLASQPPLLVPSLQPSLPASQRPASFKNPHVVVAEASKLKKTVQLNDDWQDKFDNDAWLQVQQREVEKVLLERDESRDQVIEVNVWVKNGQDAVEVTLQGSSSGPNSNAAIPYWPSFDLAQSSMRIPNLPNITSDDVVEYYCPADNRWKGCSAHFAFTVRNGDIFLFRLFGTTDCPGFEERKNRIFAAATTVQTALSTERKKAREKLKSSKRARQLTPPLASSQFSTSSLSSCSLVDATPSTDPRRPSKRKKDTNTCSSMGAPSPAQRSHHPHSQNLSQPTPEPISEFPASCSMSPLAVDGGDKATTACTSLLANHIVGDEPAREYGFPMFPRASHVTSKKSWPSGWYTDDIRAGLDLFESKKLARVKQGERFQMIFGAGVRYVRETVRDQNARWNRLRERTDLYTKFVGHCLMSCLSARSACGRSDNDRVNTVDNRTEMTLLFLMLRTEVVARLEERDNASELLAGRVPNRQAVADNRLAFSYWKICQGNMPQ</sequence>
<feature type="compositionally biased region" description="Low complexity" evidence="1">
    <location>
        <begin position="474"/>
        <end position="489"/>
    </location>
</feature>
<dbReference type="GeneID" id="19203801"/>
<proteinExistence type="predicted"/>
<dbReference type="AlphaFoldDB" id="A0A5M3MFP3"/>
<evidence type="ECO:0000313" key="3">
    <source>
        <dbReference type="Proteomes" id="UP000053558"/>
    </source>
</evidence>
<comment type="caution">
    <text evidence="2">The sequence shown here is derived from an EMBL/GenBank/DDBJ whole genome shotgun (WGS) entry which is preliminary data.</text>
</comment>